<protein>
    <submittedName>
        <fullName evidence="6">ABC-type glycerol-3-phosphate transport system permease component</fullName>
    </submittedName>
</protein>
<evidence type="ECO:0000256" key="2">
    <source>
        <dbReference type="ARBA" id="ARBA00022692"/>
    </source>
</evidence>
<keyword evidence="4 5" id="KW-0472">Membrane</keyword>
<dbReference type="SUPFAM" id="SSF161098">
    <property type="entry name" value="MetI-like"/>
    <property type="match status" value="1"/>
</dbReference>
<dbReference type="AlphaFoldDB" id="A0A158GAA0"/>
<evidence type="ECO:0000256" key="1">
    <source>
        <dbReference type="ARBA" id="ARBA00004141"/>
    </source>
</evidence>
<keyword evidence="2 5" id="KW-0812">Transmembrane</keyword>
<evidence type="ECO:0000256" key="3">
    <source>
        <dbReference type="ARBA" id="ARBA00022989"/>
    </source>
</evidence>
<dbReference type="GO" id="GO:0016020">
    <property type="term" value="C:membrane"/>
    <property type="evidence" value="ECO:0007669"/>
    <property type="project" value="UniProtKB-SubCell"/>
</dbReference>
<sequence>MDEHKRAPLSPSEEDAYITGWGFAGLITTIGLCKLIGVVALVLAGGVAVIAAWKLTRSKRRLSKRVWWYCWFALLLSGLGLAIYEAQTMSVPLPVLGKDGILR</sequence>
<dbReference type="EMBL" id="JBIYDN010000005">
    <property type="protein sequence ID" value="MFK4442035.1"/>
    <property type="molecule type" value="Genomic_DNA"/>
</dbReference>
<keyword evidence="9" id="KW-1185">Reference proteome</keyword>
<evidence type="ECO:0000256" key="5">
    <source>
        <dbReference type="SAM" id="Phobius"/>
    </source>
</evidence>
<organism evidence="7 8">
    <name type="scientific">Caballeronia udeis</name>
    <dbReference type="NCBI Taxonomy" id="1232866"/>
    <lineage>
        <taxon>Bacteria</taxon>
        <taxon>Pseudomonadati</taxon>
        <taxon>Pseudomonadota</taxon>
        <taxon>Betaproteobacteria</taxon>
        <taxon>Burkholderiales</taxon>
        <taxon>Burkholderiaceae</taxon>
        <taxon>Caballeronia</taxon>
    </lineage>
</organism>
<reference evidence="6 9" key="2">
    <citation type="submission" date="2024-10" db="EMBL/GenBank/DDBJ databases">
        <authorList>
            <person name="Deangelis K."/>
            <person name="Huntemann M."/>
            <person name="Clum A."/>
            <person name="Wang J."/>
            <person name="Palaniappan K."/>
            <person name="Ritter S."/>
            <person name="Chen I.-M."/>
            <person name="Stamatis D."/>
            <person name="Reddy T."/>
            <person name="O'Malley R."/>
            <person name="Daum C."/>
            <person name="Ng V."/>
            <person name="Ivanova N."/>
            <person name="Kyrpides N."/>
            <person name="Woyke T."/>
        </authorList>
    </citation>
    <scope>NUCLEOTIDE SEQUENCE [LARGE SCALE GENOMIC DNA]</scope>
    <source>
        <strain evidence="6 9">GAS97</strain>
    </source>
</reference>
<dbReference type="EMBL" id="FCOK02000011">
    <property type="protein sequence ID" value="SAL28976.1"/>
    <property type="molecule type" value="Genomic_DNA"/>
</dbReference>
<evidence type="ECO:0000313" key="6">
    <source>
        <dbReference type="EMBL" id="MFK4442035.1"/>
    </source>
</evidence>
<evidence type="ECO:0000256" key="4">
    <source>
        <dbReference type="ARBA" id="ARBA00023136"/>
    </source>
</evidence>
<feature type="transmembrane region" description="Helical" evidence="5">
    <location>
        <begin position="65"/>
        <end position="84"/>
    </location>
</feature>
<reference evidence="6 9" key="3">
    <citation type="submission" date="2024-11" db="EMBL/GenBank/DDBJ databases">
        <title>Using genomics to understand microbial adaptation to soil warming.</title>
        <authorList>
            <person name="Deangelis K.M. PhD."/>
        </authorList>
    </citation>
    <scope>NUCLEOTIDE SEQUENCE [LARGE SCALE GENOMIC DNA]</scope>
    <source>
        <strain evidence="6 9">GAS97</strain>
    </source>
</reference>
<accession>A0A158GAA0</accession>
<dbReference type="Proteomes" id="UP001620514">
    <property type="component" value="Unassembled WGS sequence"/>
</dbReference>
<evidence type="ECO:0000313" key="9">
    <source>
        <dbReference type="Proteomes" id="UP001620514"/>
    </source>
</evidence>
<proteinExistence type="predicted"/>
<evidence type="ECO:0000313" key="7">
    <source>
        <dbReference type="EMBL" id="SAL28976.1"/>
    </source>
</evidence>
<comment type="subcellular location">
    <subcellularLocation>
        <location evidence="1">Membrane</location>
        <topology evidence="1">Multi-pass membrane protein</topology>
    </subcellularLocation>
</comment>
<name>A0A158GAA0_9BURK</name>
<reference evidence="7 8" key="1">
    <citation type="submission" date="2016-01" db="EMBL/GenBank/DDBJ databases">
        <authorList>
            <person name="Oliw E.H."/>
        </authorList>
    </citation>
    <scope>NUCLEOTIDE SEQUENCE [LARGE SCALE GENOMIC DNA]</scope>
    <source>
        <strain evidence="7">LMG 27134</strain>
    </source>
</reference>
<gene>
    <name evidence="6" type="ORF">ABH943_002050</name>
    <name evidence="7" type="ORF">AWB69_02272</name>
</gene>
<dbReference type="InterPro" id="IPR035906">
    <property type="entry name" value="MetI-like_sf"/>
</dbReference>
<evidence type="ECO:0000313" key="8">
    <source>
        <dbReference type="Proteomes" id="UP000054683"/>
    </source>
</evidence>
<keyword evidence="3 5" id="KW-1133">Transmembrane helix</keyword>
<dbReference type="Proteomes" id="UP000054683">
    <property type="component" value="Unassembled WGS sequence"/>
</dbReference>
<feature type="transmembrane region" description="Helical" evidence="5">
    <location>
        <begin position="20"/>
        <end position="53"/>
    </location>
</feature>